<evidence type="ECO:0000256" key="5">
    <source>
        <dbReference type="ARBA" id="ARBA00022679"/>
    </source>
</evidence>
<evidence type="ECO:0000313" key="12">
    <source>
        <dbReference type="Proteomes" id="UP000075615"/>
    </source>
</evidence>
<evidence type="ECO:0000256" key="8">
    <source>
        <dbReference type="HAMAP-Rule" id="MF_00260"/>
    </source>
</evidence>
<evidence type="ECO:0000256" key="4">
    <source>
        <dbReference type="ARBA" id="ARBA00011245"/>
    </source>
</evidence>
<dbReference type="PRINTS" id="PR00151">
    <property type="entry name" value="PORPHBDMNASE"/>
</dbReference>
<dbReference type="Gene3D" id="3.30.160.40">
    <property type="entry name" value="Porphobilinogen deaminase, C-terminal domain"/>
    <property type="match status" value="1"/>
</dbReference>
<accession>A0A150XUS3</accession>
<dbReference type="Gene3D" id="3.40.190.10">
    <property type="entry name" value="Periplasmic binding protein-like II"/>
    <property type="match status" value="2"/>
</dbReference>
<evidence type="ECO:0000256" key="2">
    <source>
        <dbReference type="ARBA" id="ARBA00004735"/>
    </source>
</evidence>
<feature type="domain" description="Porphobilinogen deaminase N-terminal" evidence="9">
    <location>
        <begin position="7"/>
        <end position="210"/>
    </location>
</feature>
<feature type="domain" description="Porphobilinogen deaminase C-terminal" evidence="10">
    <location>
        <begin position="226"/>
        <end position="295"/>
    </location>
</feature>
<dbReference type="PIRSF" id="PIRSF001438">
    <property type="entry name" value="4pyrrol_synth_OHMeBilane_synth"/>
    <property type="match status" value="1"/>
</dbReference>
<evidence type="ECO:0000256" key="7">
    <source>
        <dbReference type="ARBA" id="ARBA00048169"/>
    </source>
</evidence>
<dbReference type="InterPro" id="IPR036803">
    <property type="entry name" value="Porphobilinogen_deaminase_C_sf"/>
</dbReference>
<dbReference type="GO" id="GO:0005737">
    <property type="term" value="C:cytoplasm"/>
    <property type="evidence" value="ECO:0007669"/>
    <property type="project" value="UniProtKB-UniRule"/>
</dbReference>
<comment type="caution">
    <text evidence="11">The sequence shown here is derived from an EMBL/GenBank/DDBJ whole genome shotgun (WGS) entry which is preliminary data.</text>
</comment>
<dbReference type="Pfam" id="PF03900">
    <property type="entry name" value="Porphobil_deamC"/>
    <property type="match status" value="1"/>
</dbReference>
<comment type="function">
    <text evidence="1 8">Tetrapolymerization of the monopyrrole PBG into the hydroxymethylbilane pre-uroporphyrinogen in several discrete steps.</text>
</comment>
<feature type="modified residue" description="S-(dipyrrolylmethanemethyl)cysteine" evidence="8">
    <location>
        <position position="242"/>
    </location>
</feature>
<dbReference type="SUPFAM" id="SSF53850">
    <property type="entry name" value="Periplasmic binding protein-like II"/>
    <property type="match status" value="1"/>
</dbReference>
<dbReference type="EC" id="2.5.1.61" evidence="8"/>
<dbReference type="InterPro" id="IPR000860">
    <property type="entry name" value="HemC"/>
</dbReference>
<sequence>MERLMKIRIGTRGSKLALWQAYFVEDKLVAAGVETEIVTIETKGDKILDVSISKIGSKGVFTEEIEEQLANGTIDIAVHSAKDMQSSLPDGFELISFSERELANDVLISNNKEASLKNRNLVIGTSSTRRIATLKHFYPHIKTVPVRGNLQTRIAKMEEGVCDALLLAYAGVHRMGYEDKIAQKLSLTEFTPAVGQGSVAIEVHKGLSKTKKDLVRKALNHKPTEICLLAERAFLKTMDGGCSIPVFGLAQIKDDSLQMTGGIVSLDGKEMIRKVFIGKLKDAKSIGQKLAEEVLSSGGDRILKSIKTELSIE</sequence>
<dbReference type="GO" id="GO:0006782">
    <property type="term" value="P:protoporphyrinogen IX biosynthetic process"/>
    <property type="evidence" value="ECO:0007669"/>
    <property type="project" value="UniProtKB-UniRule"/>
</dbReference>
<keyword evidence="12" id="KW-1185">Reference proteome</keyword>
<evidence type="ECO:0000256" key="1">
    <source>
        <dbReference type="ARBA" id="ARBA00002869"/>
    </source>
</evidence>
<dbReference type="Proteomes" id="UP000075615">
    <property type="component" value="Unassembled WGS sequence"/>
</dbReference>
<keyword evidence="6 8" id="KW-0627">Porphyrin biosynthesis</keyword>
<dbReference type="OrthoDB" id="9810298at2"/>
<dbReference type="InterPro" id="IPR022417">
    <property type="entry name" value="Porphobilin_deaminase_N"/>
</dbReference>
<comment type="catalytic activity">
    <reaction evidence="7 8">
        <text>4 porphobilinogen + H2O = hydroxymethylbilane + 4 NH4(+)</text>
        <dbReference type="Rhea" id="RHEA:13185"/>
        <dbReference type="ChEBI" id="CHEBI:15377"/>
        <dbReference type="ChEBI" id="CHEBI:28938"/>
        <dbReference type="ChEBI" id="CHEBI:57845"/>
        <dbReference type="ChEBI" id="CHEBI:58126"/>
        <dbReference type="EC" id="2.5.1.61"/>
    </reaction>
</comment>
<comment type="subunit">
    <text evidence="4 8">Monomer.</text>
</comment>
<dbReference type="Pfam" id="PF01379">
    <property type="entry name" value="Porphobil_deam"/>
    <property type="match status" value="1"/>
</dbReference>
<dbReference type="InterPro" id="IPR022418">
    <property type="entry name" value="Porphobilinogen_deaminase_C"/>
</dbReference>
<comment type="pathway">
    <text evidence="2">Porphyrin-containing compound metabolism; protoporphyrin-IX biosynthesis; coproporphyrinogen-III from 5-aminolevulinate: step 2/4.</text>
</comment>
<evidence type="ECO:0000256" key="6">
    <source>
        <dbReference type="ARBA" id="ARBA00023244"/>
    </source>
</evidence>
<evidence type="ECO:0000259" key="9">
    <source>
        <dbReference type="Pfam" id="PF01379"/>
    </source>
</evidence>
<dbReference type="AlphaFoldDB" id="A0A150XUS3"/>
<proteinExistence type="inferred from homology"/>
<comment type="similarity">
    <text evidence="3 8">Belongs to the HMBS family.</text>
</comment>
<dbReference type="NCBIfam" id="TIGR00212">
    <property type="entry name" value="hemC"/>
    <property type="match status" value="1"/>
</dbReference>
<dbReference type="EMBL" id="LRDB01000003">
    <property type="protein sequence ID" value="KYG82508.1"/>
    <property type="molecule type" value="Genomic_DNA"/>
</dbReference>
<keyword evidence="5 8" id="KW-0808">Transferase</keyword>
<protein>
    <recommendedName>
        <fullName evidence="8">Porphobilinogen deaminase</fullName>
        <shortName evidence="8">PBG</shortName>
        <ecNumber evidence="8">2.5.1.61</ecNumber>
    </recommendedName>
    <alternativeName>
        <fullName evidence="8">Hydroxymethylbilane synthase</fullName>
        <shortName evidence="8">HMBS</shortName>
    </alternativeName>
    <alternativeName>
        <fullName evidence="8">Pre-uroporphyrinogen synthase</fullName>
    </alternativeName>
</protein>
<reference evidence="11 12" key="1">
    <citation type="submission" date="2016-01" db="EMBL/GenBank/DDBJ databases">
        <title>Genome sequencing of Roseivirga echinicomitans KMM 6058.</title>
        <authorList>
            <person name="Selvaratnam C."/>
            <person name="Thevarajoo S."/>
            <person name="Goh K.M."/>
            <person name="Ee R."/>
            <person name="Chan K.-G."/>
            <person name="Chong C.S."/>
        </authorList>
    </citation>
    <scope>NUCLEOTIDE SEQUENCE [LARGE SCALE GENOMIC DNA]</scope>
    <source>
        <strain evidence="11 12">KMM 6058</strain>
    </source>
</reference>
<dbReference type="FunFam" id="3.40.190.10:FF:000005">
    <property type="entry name" value="Porphobilinogen deaminase"/>
    <property type="match status" value="1"/>
</dbReference>
<evidence type="ECO:0000256" key="3">
    <source>
        <dbReference type="ARBA" id="ARBA00005638"/>
    </source>
</evidence>
<dbReference type="STRING" id="296218.AWN68_14740"/>
<dbReference type="PANTHER" id="PTHR11557:SF0">
    <property type="entry name" value="PORPHOBILINOGEN DEAMINASE"/>
    <property type="match status" value="1"/>
</dbReference>
<comment type="miscellaneous">
    <text evidence="8">The porphobilinogen subunits are added to the dipyrromethane group.</text>
</comment>
<comment type="cofactor">
    <cofactor evidence="8">
        <name>dipyrromethane</name>
        <dbReference type="ChEBI" id="CHEBI:60342"/>
    </cofactor>
    <text evidence="8">Binds 1 dipyrromethane group covalently.</text>
</comment>
<gene>
    <name evidence="8" type="primary">hemC</name>
    <name evidence="11" type="ORF">AWN68_14740</name>
</gene>
<name>A0A150XUS3_9BACT</name>
<dbReference type="HAMAP" id="MF_00260">
    <property type="entry name" value="Porphobil_deam"/>
    <property type="match status" value="1"/>
</dbReference>
<organism evidence="11 12">
    <name type="scientific">Roseivirga echinicomitans</name>
    <dbReference type="NCBI Taxonomy" id="296218"/>
    <lineage>
        <taxon>Bacteria</taxon>
        <taxon>Pseudomonadati</taxon>
        <taxon>Bacteroidota</taxon>
        <taxon>Cytophagia</taxon>
        <taxon>Cytophagales</taxon>
        <taxon>Roseivirgaceae</taxon>
        <taxon>Roseivirga</taxon>
    </lineage>
</organism>
<dbReference type="PANTHER" id="PTHR11557">
    <property type="entry name" value="PORPHOBILINOGEN DEAMINASE"/>
    <property type="match status" value="1"/>
</dbReference>
<dbReference type="GO" id="GO:0004418">
    <property type="term" value="F:hydroxymethylbilane synthase activity"/>
    <property type="evidence" value="ECO:0007669"/>
    <property type="project" value="UniProtKB-UniRule"/>
</dbReference>
<dbReference type="SUPFAM" id="SSF54782">
    <property type="entry name" value="Porphobilinogen deaminase (hydroxymethylbilane synthase), C-terminal domain"/>
    <property type="match status" value="1"/>
</dbReference>
<evidence type="ECO:0000313" key="11">
    <source>
        <dbReference type="EMBL" id="KYG82508.1"/>
    </source>
</evidence>
<evidence type="ECO:0000259" key="10">
    <source>
        <dbReference type="Pfam" id="PF03900"/>
    </source>
</evidence>